<dbReference type="EMBL" id="GBRH01178883">
    <property type="protein sequence ID" value="JAE19013.1"/>
    <property type="molecule type" value="Transcribed_RNA"/>
</dbReference>
<proteinExistence type="predicted"/>
<accession>A0A0A9GED9</accession>
<evidence type="ECO:0000313" key="1">
    <source>
        <dbReference type="EMBL" id="JAE19013.1"/>
    </source>
</evidence>
<reference evidence="1" key="2">
    <citation type="journal article" date="2015" name="Data Brief">
        <title>Shoot transcriptome of the giant reed, Arundo donax.</title>
        <authorList>
            <person name="Barrero R.A."/>
            <person name="Guerrero F.D."/>
            <person name="Moolhuijzen P."/>
            <person name="Goolsby J.A."/>
            <person name="Tidwell J."/>
            <person name="Bellgard S.E."/>
            <person name="Bellgard M.I."/>
        </authorList>
    </citation>
    <scope>NUCLEOTIDE SEQUENCE</scope>
    <source>
        <tissue evidence="1">Shoot tissue taken approximately 20 cm above the soil surface</tissue>
    </source>
</reference>
<dbReference type="AlphaFoldDB" id="A0A0A9GED9"/>
<reference evidence="1" key="1">
    <citation type="submission" date="2014-09" db="EMBL/GenBank/DDBJ databases">
        <authorList>
            <person name="Magalhaes I.L.F."/>
            <person name="Oliveira U."/>
            <person name="Santos F.R."/>
            <person name="Vidigal T.H.D.A."/>
            <person name="Brescovit A.D."/>
            <person name="Santos A.J."/>
        </authorList>
    </citation>
    <scope>NUCLEOTIDE SEQUENCE</scope>
    <source>
        <tissue evidence="1">Shoot tissue taken approximately 20 cm above the soil surface</tissue>
    </source>
</reference>
<sequence>MRSEGDGNAQRVWLLLREMEAMERGEGDVCDSVCVLAELSTPSIQL</sequence>
<protein>
    <submittedName>
        <fullName evidence="1">Uncharacterized protein</fullName>
    </submittedName>
</protein>
<dbReference type="EMBL" id="GBRH01194591">
    <property type="protein sequence ID" value="JAE03305.1"/>
    <property type="molecule type" value="Transcribed_RNA"/>
</dbReference>
<organism evidence="1">
    <name type="scientific">Arundo donax</name>
    <name type="common">Giant reed</name>
    <name type="synonym">Donax arundinaceus</name>
    <dbReference type="NCBI Taxonomy" id="35708"/>
    <lineage>
        <taxon>Eukaryota</taxon>
        <taxon>Viridiplantae</taxon>
        <taxon>Streptophyta</taxon>
        <taxon>Embryophyta</taxon>
        <taxon>Tracheophyta</taxon>
        <taxon>Spermatophyta</taxon>
        <taxon>Magnoliopsida</taxon>
        <taxon>Liliopsida</taxon>
        <taxon>Poales</taxon>
        <taxon>Poaceae</taxon>
        <taxon>PACMAD clade</taxon>
        <taxon>Arundinoideae</taxon>
        <taxon>Arundineae</taxon>
        <taxon>Arundo</taxon>
    </lineage>
</organism>
<name>A0A0A9GED9_ARUDO</name>